<evidence type="ECO:0000256" key="3">
    <source>
        <dbReference type="ARBA" id="ARBA00022679"/>
    </source>
</evidence>
<dbReference type="InterPro" id="IPR050122">
    <property type="entry name" value="RTK"/>
</dbReference>
<evidence type="ECO:0000256" key="9">
    <source>
        <dbReference type="ARBA" id="ARBA00051243"/>
    </source>
</evidence>
<sequence length="660" mass="73279">ANRARPTNSHFSSWCAQTHVCTLMDVSGGSFALPLLLLLLVGRALLADGSSFEKSRSPFDPRLMTFITTQGAYPGHPVFLRCAFNAESPVGMTGEISFVHTSYIPSNLRRRPQDAYSFGLPPGLERAHEDHGRILNVTHVNTSVTSAGFQVTARFLMNREREGSYLCKITPHAVLINLHAMREEAFLTMTPSPLGTIYAVSTAAFLSVCLATGFLCWHRRLLSRHTFKRVCILRPARGHLESTKDGAPAAYRPPEILVHPEKRPVMHSLLLLLAGCYGGRKPLWAADFQGGCGSVNSLLGHSPLQSDTTDVEEEEEDYVPMVADHCSSEVKTKINYLKNSAGGRLRSNQTLYLLPMDPEFEIPASNIRLCGILGEGAFGTVFKATVRDLPRGSGVVGCIEAAIKTLKDGLADADVEDFVQEIQTLKYIGRHSNVIRLYATSTQHGRPLMVMEYAALGSLLHLLQKHRVFFLQASTQRETVFLQFCKQIATGMEYLSSIGIVHRDLAARNVVVTSEGVLKIADFGLTRIVNIYYRMRHPGRLPIKWMSPEAMFSKVFSTSSDVWSFGVVMWEVFTIGDAPFAHLSPVEYYNQLRQGLIHPKPELASSQIYATVMAPCWKYKPAERPRFAELRKRLEDLLLEAFNDGGGPDTLPWGLASFFS</sequence>
<dbReference type="AlphaFoldDB" id="A0A0X3PTC7"/>
<feature type="domain" description="Protein kinase" evidence="12">
    <location>
        <begin position="367"/>
        <end position="638"/>
    </location>
</feature>
<comment type="subcellular location">
    <subcellularLocation>
        <location evidence="2">Endomembrane system</location>
    </subcellularLocation>
    <subcellularLocation>
        <location evidence="1">Membrane</location>
        <topology evidence="1">Single-pass membrane protein</topology>
    </subcellularLocation>
</comment>
<protein>
    <submittedName>
        <fullName evidence="13">Fibroblast growth factor receptor 1</fullName>
    </submittedName>
</protein>
<keyword evidence="11" id="KW-0812">Transmembrane</keyword>
<dbReference type="Gene3D" id="3.30.200.20">
    <property type="entry name" value="Phosphorylase Kinase, domain 1"/>
    <property type="match status" value="1"/>
</dbReference>
<dbReference type="GO" id="GO:0005524">
    <property type="term" value="F:ATP binding"/>
    <property type="evidence" value="ECO:0007669"/>
    <property type="project" value="UniProtKB-UniRule"/>
</dbReference>
<dbReference type="InterPro" id="IPR000719">
    <property type="entry name" value="Prot_kinase_dom"/>
</dbReference>
<evidence type="ECO:0000313" key="13">
    <source>
        <dbReference type="EMBL" id="JAP55034.1"/>
    </source>
</evidence>
<evidence type="ECO:0000256" key="5">
    <source>
        <dbReference type="ARBA" id="ARBA00022777"/>
    </source>
</evidence>
<dbReference type="CDD" id="cd00192">
    <property type="entry name" value="PTKc"/>
    <property type="match status" value="1"/>
</dbReference>
<dbReference type="InterPro" id="IPR001245">
    <property type="entry name" value="Ser-Thr/Tyr_kinase_cat_dom"/>
</dbReference>
<dbReference type="PROSITE" id="PS00107">
    <property type="entry name" value="PROTEIN_KINASE_ATP"/>
    <property type="match status" value="1"/>
</dbReference>
<evidence type="ECO:0000256" key="7">
    <source>
        <dbReference type="ARBA" id="ARBA00023136"/>
    </source>
</evidence>
<keyword evidence="8" id="KW-0829">Tyrosine-protein kinase</keyword>
<keyword evidence="5" id="KW-0418">Kinase</keyword>
<keyword evidence="3" id="KW-0808">Transferase</keyword>
<proteinExistence type="predicted"/>
<dbReference type="Pfam" id="PF07714">
    <property type="entry name" value="PK_Tyr_Ser-Thr"/>
    <property type="match status" value="1"/>
</dbReference>
<dbReference type="FunFam" id="1.10.510.10:FF:001512">
    <property type="entry name" value="Receptor tyrosine-protein kinase erbB-2"/>
    <property type="match status" value="1"/>
</dbReference>
<dbReference type="InterPro" id="IPR008266">
    <property type="entry name" value="Tyr_kinase_AS"/>
</dbReference>
<dbReference type="PANTHER" id="PTHR24416">
    <property type="entry name" value="TYROSINE-PROTEIN KINASE RECEPTOR"/>
    <property type="match status" value="1"/>
</dbReference>
<dbReference type="PANTHER" id="PTHR24416:SF611">
    <property type="entry name" value="TYROSINE-PROTEIN KINASE TRANSMEMBRANE RECEPTOR ROR"/>
    <property type="match status" value="1"/>
</dbReference>
<dbReference type="GO" id="GO:0005886">
    <property type="term" value="C:plasma membrane"/>
    <property type="evidence" value="ECO:0007669"/>
    <property type="project" value="TreeGrafter"/>
</dbReference>
<dbReference type="PROSITE" id="PS00109">
    <property type="entry name" value="PROTEIN_KINASE_TYR"/>
    <property type="match status" value="1"/>
</dbReference>
<dbReference type="Gene3D" id="1.10.510.10">
    <property type="entry name" value="Transferase(Phosphotransferase) domain 1"/>
    <property type="match status" value="1"/>
</dbReference>
<keyword evidence="11" id="KW-1133">Transmembrane helix</keyword>
<comment type="catalytic activity">
    <reaction evidence="9">
        <text>L-tyrosyl-[protein] + ATP = O-phospho-L-tyrosyl-[protein] + ADP + H(+)</text>
        <dbReference type="Rhea" id="RHEA:10596"/>
        <dbReference type="Rhea" id="RHEA-COMP:10136"/>
        <dbReference type="Rhea" id="RHEA-COMP:20101"/>
        <dbReference type="ChEBI" id="CHEBI:15378"/>
        <dbReference type="ChEBI" id="CHEBI:30616"/>
        <dbReference type="ChEBI" id="CHEBI:46858"/>
        <dbReference type="ChEBI" id="CHEBI:61978"/>
        <dbReference type="ChEBI" id="CHEBI:456216"/>
        <dbReference type="EC" id="2.7.10.1"/>
    </reaction>
</comment>
<evidence type="ECO:0000259" key="12">
    <source>
        <dbReference type="PROSITE" id="PS50011"/>
    </source>
</evidence>
<evidence type="ECO:0000256" key="11">
    <source>
        <dbReference type="SAM" id="Phobius"/>
    </source>
</evidence>
<dbReference type="GO" id="GO:0012505">
    <property type="term" value="C:endomembrane system"/>
    <property type="evidence" value="ECO:0007669"/>
    <property type="project" value="UniProtKB-SubCell"/>
</dbReference>
<dbReference type="GO" id="GO:0050793">
    <property type="term" value="P:regulation of developmental process"/>
    <property type="evidence" value="ECO:0007669"/>
    <property type="project" value="UniProtKB-ARBA"/>
</dbReference>
<evidence type="ECO:0000256" key="1">
    <source>
        <dbReference type="ARBA" id="ARBA00004167"/>
    </source>
</evidence>
<keyword evidence="6 10" id="KW-0067">ATP-binding</keyword>
<gene>
    <name evidence="13" type="primary">FGFR1</name>
    <name evidence="13" type="ORF">TR113531</name>
</gene>
<name>A0A0X3PTC7_SCHSO</name>
<keyword evidence="13" id="KW-0675">Receptor</keyword>
<evidence type="ECO:0000256" key="6">
    <source>
        <dbReference type="ARBA" id="ARBA00022840"/>
    </source>
</evidence>
<reference evidence="13" key="1">
    <citation type="submission" date="2016-01" db="EMBL/GenBank/DDBJ databases">
        <title>Reference transcriptome for the parasite Schistocephalus solidus: insights into the molecular evolution of parasitism.</title>
        <authorList>
            <person name="Hebert F.O."/>
            <person name="Grambauer S."/>
            <person name="Barber I."/>
            <person name="Landry C.R."/>
            <person name="Aubin-Horth N."/>
        </authorList>
    </citation>
    <scope>NUCLEOTIDE SEQUENCE</scope>
</reference>
<keyword evidence="4 10" id="KW-0547">Nucleotide-binding</keyword>
<organism evidence="13">
    <name type="scientific">Schistocephalus solidus</name>
    <name type="common">Tapeworm</name>
    <dbReference type="NCBI Taxonomy" id="70667"/>
    <lineage>
        <taxon>Eukaryota</taxon>
        <taxon>Metazoa</taxon>
        <taxon>Spiralia</taxon>
        <taxon>Lophotrochozoa</taxon>
        <taxon>Platyhelminthes</taxon>
        <taxon>Cestoda</taxon>
        <taxon>Eucestoda</taxon>
        <taxon>Diphyllobothriidea</taxon>
        <taxon>Diphyllobothriidae</taxon>
        <taxon>Schistocephalus</taxon>
    </lineage>
</organism>
<dbReference type="PRINTS" id="PR00109">
    <property type="entry name" value="TYRKINASE"/>
</dbReference>
<evidence type="ECO:0000256" key="4">
    <source>
        <dbReference type="ARBA" id="ARBA00022741"/>
    </source>
</evidence>
<dbReference type="GO" id="GO:0048468">
    <property type="term" value="P:cell development"/>
    <property type="evidence" value="ECO:0007669"/>
    <property type="project" value="UniProtKB-ARBA"/>
</dbReference>
<dbReference type="GO" id="GO:0030182">
    <property type="term" value="P:neuron differentiation"/>
    <property type="evidence" value="ECO:0007669"/>
    <property type="project" value="UniProtKB-ARBA"/>
</dbReference>
<dbReference type="PROSITE" id="PS50011">
    <property type="entry name" value="PROTEIN_KINASE_DOM"/>
    <property type="match status" value="1"/>
</dbReference>
<dbReference type="InterPro" id="IPR011009">
    <property type="entry name" value="Kinase-like_dom_sf"/>
</dbReference>
<accession>A0A0X3PTC7</accession>
<dbReference type="GO" id="GO:0007169">
    <property type="term" value="P:cell surface receptor protein tyrosine kinase signaling pathway"/>
    <property type="evidence" value="ECO:0007669"/>
    <property type="project" value="TreeGrafter"/>
</dbReference>
<evidence type="ECO:0000256" key="8">
    <source>
        <dbReference type="ARBA" id="ARBA00023137"/>
    </source>
</evidence>
<feature type="non-terminal residue" evidence="13">
    <location>
        <position position="1"/>
    </location>
</feature>
<dbReference type="GO" id="GO:0043235">
    <property type="term" value="C:receptor complex"/>
    <property type="evidence" value="ECO:0007669"/>
    <property type="project" value="TreeGrafter"/>
</dbReference>
<dbReference type="SMART" id="SM00219">
    <property type="entry name" value="TyrKc"/>
    <property type="match status" value="1"/>
</dbReference>
<dbReference type="GO" id="GO:0004714">
    <property type="term" value="F:transmembrane receptor protein tyrosine kinase activity"/>
    <property type="evidence" value="ECO:0007669"/>
    <property type="project" value="UniProtKB-EC"/>
</dbReference>
<keyword evidence="7 11" id="KW-0472">Membrane</keyword>
<feature type="transmembrane region" description="Helical" evidence="11">
    <location>
        <begin position="28"/>
        <end position="46"/>
    </location>
</feature>
<dbReference type="InterPro" id="IPR017441">
    <property type="entry name" value="Protein_kinase_ATP_BS"/>
</dbReference>
<evidence type="ECO:0000256" key="10">
    <source>
        <dbReference type="PROSITE-ProRule" id="PRU10141"/>
    </source>
</evidence>
<evidence type="ECO:0000256" key="2">
    <source>
        <dbReference type="ARBA" id="ARBA00004308"/>
    </source>
</evidence>
<dbReference type="SUPFAM" id="SSF56112">
    <property type="entry name" value="Protein kinase-like (PK-like)"/>
    <property type="match status" value="1"/>
</dbReference>
<dbReference type="EMBL" id="GEEE01008191">
    <property type="protein sequence ID" value="JAP55034.1"/>
    <property type="molecule type" value="Transcribed_RNA"/>
</dbReference>
<feature type="binding site" evidence="10">
    <location>
        <position position="404"/>
    </location>
    <ligand>
        <name>ATP</name>
        <dbReference type="ChEBI" id="CHEBI:30616"/>
    </ligand>
</feature>
<dbReference type="InterPro" id="IPR020635">
    <property type="entry name" value="Tyr_kinase_cat_dom"/>
</dbReference>